<accession>A0A9P6CQZ6</accession>
<comment type="caution">
    <text evidence="1">The sequence shown here is derived from an EMBL/GenBank/DDBJ whole genome shotgun (WGS) entry which is preliminary data.</text>
</comment>
<evidence type="ECO:0000313" key="2">
    <source>
        <dbReference type="Proteomes" id="UP000807469"/>
    </source>
</evidence>
<gene>
    <name evidence="1" type="ORF">BDN70DRAFT_882439</name>
</gene>
<name>A0A9P6CQZ6_9AGAR</name>
<protein>
    <submittedName>
        <fullName evidence="1">Uncharacterized protein</fullName>
    </submittedName>
</protein>
<reference evidence="1" key="1">
    <citation type="submission" date="2020-11" db="EMBL/GenBank/DDBJ databases">
        <authorList>
            <consortium name="DOE Joint Genome Institute"/>
            <person name="Ahrendt S."/>
            <person name="Riley R."/>
            <person name="Andreopoulos W."/>
            <person name="Labutti K."/>
            <person name="Pangilinan J."/>
            <person name="Ruiz-Duenas F.J."/>
            <person name="Barrasa J.M."/>
            <person name="Sanchez-Garcia M."/>
            <person name="Camarero S."/>
            <person name="Miyauchi S."/>
            <person name="Serrano A."/>
            <person name="Linde D."/>
            <person name="Babiker R."/>
            <person name="Drula E."/>
            <person name="Ayuso-Fernandez I."/>
            <person name="Pacheco R."/>
            <person name="Padilla G."/>
            <person name="Ferreira P."/>
            <person name="Barriuso J."/>
            <person name="Kellner H."/>
            <person name="Castanera R."/>
            <person name="Alfaro M."/>
            <person name="Ramirez L."/>
            <person name="Pisabarro A.G."/>
            <person name="Kuo A."/>
            <person name="Tritt A."/>
            <person name="Lipzen A."/>
            <person name="He G."/>
            <person name="Yan M."/>
            <person name="Ng V."/>
            <person name="Cullen D."/>
            <person name="Martin F."/>
            <person name="Rosso M.-N."/>
            <person name="Henrissat B."/>
            <person name="Hibbett D."/>
            <person name="Martinez A.T."/>
            <person name="Grigoriev I.V."/>
        </authorList>
    </citation>
    <scope>NUCLEOTIDE SEQUENCE</scope>
    <source>
        <strain evidence="1">CIRM-BRFM 674</strain>
    </source>
</reference>
<dbReference type="AlphaFoldDB" id="A0A9P6CQZ6"/>
<dbReference type="EMBL" id="MU155294">
    <property type="protein sequence ID" value="KAF9476451.1"/>
    <property type="molecule type" value="Genomic_DNA"/>
</dbReference>
<organism evidence="1 2">
    <name type="scientific">Pholiota conissans</name>
    <dbReference type="NCBI Taxonomy" id="109636"/>
    <lineage>
        <taxon>Eukaryota</taxon>
        <taxon>Fungi</taxon>
        <taxon>Dikarya</taxon>
        <taxon>Basidiomycota</taxon>
        <taxon>Agaricomycotina</taxon>
        <taxon>Agaricomycetes</taxon>
        <taxon>Agaricomycetidae</taxon>
        <taxon>Agaricales</taxon>
        <taxon>Agaricineae</taxon>
        <taxon>Strophariaceae</taxon>
        <taxon>Pholiota</taxon>
    </lineage>
</organism>
<keyword evidence="2" id="KW-1185">Reference proteome</keyword>
<sequence length="89" mass="10227">MELCSDSAHSCEYFHLLTASIVDDPIASAPLYSHPTLWPTVSYLYTSHILPLRLKHWIFKTILGCRSRMPSSQLSREDCATRCLRRLAF</sequence>
<evidence type="ECO:0000313" key="1">
    <source>
        <dbReference type="EMBL" id="KAF9476451.1"/>
    </source>
</evidence>
<dbReference type="Proteomes" id="UP000807469">
    <property type="component" value="Unassembled WGS sequence"/>
</dbReference>
<proteinExistence type="predicted"/>